<evidence type="ECO:0000313" key="4">
    <source>
        <dbReference type="EMBL" id="GGK57501.1"/>
    </source>
</evidence>
<dbReference type="Gene3D" id="1.20.1260.20">
    <property type="entry name" value="PPE superfamily"/>
    <property type="match status" value="1"/>
</dbReference>
<dbReference type="SUPFAM" id="SSF140459">
    <property type="entry name" value="PE/PPE dimer-like"/>
    <property type="match status" value="1"/>
</dbReference>
<comment type="caution">
    <text evidence="4">The sequence shown here is derived from an EMBL/GenBank/DDBJ whole genome shotgun (WGS) entry which is preliminary data.</text>
</comment>
<evidence type="ECO:0000313" key="5">
    <source>
        <dbReference type="Proteomes" id="UP000612956"/>
    </source>
</evidence>
<keyword evidence="5" id="KW-1185">Reference proteome</keyword>
<feature type="domain" description="PPE" evidence="3">
    <location>
        <begin position="14"/>
        <end position="176"/>
    </location>
</feature>
<gene>
    <name evidence="4" type="ORF">GCM10011591_32070</name>
</gene>
<feature type="compositionally biased region" description="Low complexity" evidence="2">
    <location>
        <begin position="244"/>
        <end position="260"/>
    </location>
</feature>
<dbReference type="InterPro" id="IPR038332">
    <property type="entry name" value="PPE_sf"/>
</dbReference>
<organism evidence="4 5">
    <name type="scientific">Nocardia camponoti</name>
    <dbReference type="NCBI Taxonomy" id="1616106"/>
    <lineage>
        <taxon>Bacteria</taxon>
        <taxon>Bacillati</taxon>
        <taxon>Actinomycetota</taxon>
        <taxon>Actinomycetes</taxon>
        <taxon>Mycobacteriales</taxon>
        <taxon>Nocardiaceae</taxon>
        <taxon>Nocardia</taxon>
    </lineage>
</organism>
<reference evidence="4" key="1">
    <citation type="journal article" date="2014" name="Int. J. Syst. Evol. Microbiol.">
        <title>Complete genome sequence of Corynebacterium casei LMG S-19264T (=DSM 44701T), isolated from a smear-ripened cheese.</title>
        <authorList>
            <consortium name="US DOE Joint Genome Institute (JGI-PGF)"/>
            <person name="Walter F."/>
            <person name="Albersmeier A."/>
            <person name="Kalinowski J."/>
            <person name="Ruckert C."/>
        </authorList>
    </citation>
    <scope>NUCLEOTIDE SEQUENCE</scope>
    <source>
        <strain evidence="4">CGMCC 4.7278</strain>
    </source>
</reference>
<evidence type="ECO:0000256" key="2">
    <source>
        <dbReference type="SAM" id="MobiDB-lite"/>
    </source>
</evidence>
<comment type="similarity">
    <text evidence="1">Belongs to the mycobacterial PPE family.</text>
</comment>
<evidence type="ECO:0000256" key="1">
    <source>
        <dbReference type="ARBA" id="ARBA00010652"/>
    </source>
</evidence>
<feature type="region of interest" description="Disordered" evidence="2">
    <location>
        <begin position="244"/>
        <end position="269"/>
    </location>
</feature>
<protein>
    <recommendedName>
        <fullName evidence="3">PPE domain-containing protein</fullName>
    </recommendedName>
</protein>
<dbReference type="Pfam" id="PF00823">
    <property type="entry name" value="PPE"/>
    <property type="match status" value="1"/>
</dbReference>
<reference evidence="4" key="2">
    <citation type="submission" date="2020-09" db="EMBL/GenBank/DDBJ databases">
        <authorList>
            <person name="Sun Q."/>
            <person name="Zhou Y."/>
        </authorList>
    </citation>
    <scope>NUCLEOTIDE SEQUENCE</scope>
    <source>
        <strain evidence="4">CGMCC 4.7278</strain>
    </source>
</reference>
<feature type="region of interest" description="Disordered" evidence="2">
    <location>
        <begin position="301"/>
        <end position="324"/>
    </location>
</feature>
<dbReference type="RefSeq" id="WP_188829814.1">
    <property type="nucleotide sequence ID" value="NZ_BMMW01000003.1"/>
</dbReference>
<sequence>MIEPPQPGFTGVVWEAREPQRLAVDLTTGAGAVPMADAAAAWSRLAVALGTAVLDYEQVLRELRQSWQSARSEQVWQRVSLLREWLIETATAAAANAARVQAQAAAYEIAKATMPGATELAAIAELQKAVESVGSVLGAPIKAVAASTDADADAATAVASRVMRGYEAATEPLATPWSHAQAPPIASETALIAEGGGAQPKSGGAVSMPGVAGIGSFALPSLPAPVQTAYRAPVLAQSAAPVATPTPTPVATSAPAGTAPLVPGAMPQGGVHEAPRFPRASLAFEESDQLVAEGEIQAAPAVLGGSERAQSQVSSTTTGSGDAS</sequence>
<proteinExistence type="inferred from homology"/>
<feature type="compositionally biased region" description="Low complexity" evidence="2">
    <location>
        <begin position="314"/>
        <end position="324"/>
    </location>
</feature>
<dbReference type="InterPro" id="IPR000030">
    <property type="entry name" value="PPE_dom"/>
</dbReference>
<dbReference type="EMBL" id="BMMW01000003">
    <property type="protein sequence ID" value="GGK57501.1"/>
    <property type="molecule type" value="Genomic_DNA"/>
</dbReference>
<accession>A0A917VB34</accession>
<evidence type="ECO:0000259" key="3">
    <source>
        <dbReference type="Pfam" id="PF00823"/>
    </source>
</evidence>
<dbReference type="Proteomes" id="UP000612956">
    <property type="component" value="Unassembled WGS sequence"/>
</dbReference>
<dbReference type="AlphaFoldDB" id="A0A917VB34"/>
<name>A0A917VB34_9NOCA</name>